<evidence type="ECO:0000313" key="1">
    <source>
        <dbReference type="EMBL" id="OLP79519.1"/>
    </source>
</evidence>
<keyword evidence="2" id="KW-1185">Reference proteome</keyword>
<dbReference type="EMBL" id="LSRX01001474">
    <property type="protein sequence ID" value="OLP79519.1"/>
    <property type="molecule type" value="Genomic_DNA"/>
</dbReference>
<sequence>MRVAERRKRAADPELEIRLSHLPVTSIRHGMEICRCLFSDGLPGSGTTACQRMVVEVVACHATQPGELRIHTPEFAKFIHLKLALARHLACDPRSLHLVRKDSRAYSAFRDDDFVDETRPGMAAASEAPESTS</sequence>
<comment type="caution">
    <text evidence="1">The sequence shown here is derived from an EMBL/GenBank/DDBJ whole genome shotgun (WGS) entry which is preliminary data.</text>
</comment>
<name>A0A1Q9C9A8_SYMMI</name>
<dbReference type="Proteomes" id="UP000186817">
    <property type="component" value="Unassembled WGS sequence"/>
</dbReference>
<evidence type="ECO:0000313" key="2">
    <source>
        <dbReference type="Proteomes" id="UP000186817"/>
    </source>
</evidence>
<organism evidence="1 2">
    <name type="scientific">Symbiodinium microadriaticum</name>
    <name type="common">Dinoflagellate</name>
    <name type="synonym">Zooxanthella microadriatica</name>
    <dbReference type="NCBI Taxonomy" id="2951"/>
    <lineage>
        <taxon>Eukaryota</taxon>
        <taxon>Sar</taxon>
        <taxon>Alveolata</taxon>
        <taxon>Dinophyceae</taxon>
        <taxon>Suessiales</taxon>
        <taxon>Symbiodiniaceae</taxon>
        <taxon>Symbiodinium</taxon>
    </lineage>
</organism>
<dbReference type="AlphaFoldDB" id="A0A1Q9C9A8"/>
<proteinExistence type="predicted"/>
<gene>
    <name evidence="1" type="ORF">AK812_SmicGene40182</name>
</gene>
<reference evidence="1 2" key="1">
    <citation type="submission" date="2016-02" db="EMBL/GenBank/DDBJ databases">
        <title>Genome analysis of coral dinoflagellate symbionts highlights evolutionary adaptations to a symbiotic lifestyle.</title>
        <authorList>
            <person name="Aranda M."/>
            <person name="Li Y."/>
            <person name="Liew Y.J."/>
            <person name="Baumgarten S."/>
            <person name="Simakov O."/>
            <person name="Wilson M."/>
            <person name="Piel J."/>
            <person name="Ashoor H."/>
            <person name="Bougouffa S."/>
            <person name="Bajic V.B."/>
            <person name="Ryu T."/>
            <person name="Ravasi T."/>
            <person name="Bayer T."/>
            <person name="Micklem G."/>
            <person name="Kim H."/>
            <person name="Bhak J."/>
            <person name="Lajeunesse T.C."/>
            <person name="Voolstra C.R."/>
        </authorList>
    </citation>
    <scope>NUCLEOTIDE SEQUENCE [LARGE SCALE GENOMIC DNA]</scope>
    <source>
        <strain evidence="1 2">CCMP2467</strain>
    </source>
</reference>
<accession>A0A1Q9C9A8</accession>
<protein>
    <submittedName>
        <fullName evidence="1">Uncharacterized protein</fullName>
    </submittedName>
</protein>